<accession>A0AAE1LLB1</accession>
<dbReference type="SMART" id="SM00355">
    <property type="entry name" value="ZnF_C2H2"/>
    <property type="match status" value="7"/>
</dbReference>
<feature type="domain" description="C2H2-type" evidence="16">
    <location>
        <begin position="307"/>
        <end position="336"/>
    </location>
</feature>
<keyword evidence="3" id="KW-0479">Metal-binding</keyword>
<evidence type="ECO:0000256" key="1">
    <source>
        <dbReference type="ARBA" id="ARBA00004123"/>
    </source>
</evidence>
<evidence type="ECO:0000256" key="7">
    <source>
        <dbReference type="ARBA" id="ARBA00023015"/>
    </source>
</evidence>
<evidence type="ECO:0000313" key="17">
    <source>
        <dbReference type="EMBL" id="KAK3923720.1"/>
    </source>
</evidence>
<reference evidence="17" key="1">
    <citation type="submission" date="2021-07" db="EMBL/GenBank/DDBJ databases">
        <authorList>
            <person name="Catto M.A."/>
            <person name="Jacobson A."/>
            <person name="Kennedy G."/>
            <person name="Labadie P."/>
            <person name="Hunt B.G."/>
            <person name="Srinivasan R."/>
        </authorList>
    </citation>
    <scope>NUCLEOTIDE SEQUENCE</scope>
    <source>
        <strain evidence="17">PL_HMW_Pooled</strain>
        <tissue evidence="17">Head</tissue>
    </source>
</reference>
<evidence type="ECO:0000256" key="13">
    <source>
        <dbReference type="ARBA" id="ARBA00083853"/>
    </source>
</evidence>
<dbReference type="InterPro" id="IPR013087">
    <property type="entry name" value="Znf_C2H2_type"/>
</dbReference>
<evidence type="ECO:0000256" key="14">
    <source>
        <dbReference type="PROSITE-ProRule" id="PRU00042"/>
    </source>
</evidence>
<feature type="region of interest" description="Disordered" evidence="15">
    <location>
        <begin position="501"/>
        <end position="531"/>
    </location>
</feature>
<feature type="domain" description="C2H2-type" evidence="16">
    <location>
        <begin position="397"/>
        <end position="426"/>
    </location>
</feature>
<dbReference type="FunFam" id="3.30.160.60:FF:000016">
    <property type="entry name" value="zinc finger protein 37 homolog"/>
    <property type="match status" value="1"/>
</dbReference>
<keyword evidence="11" id="KW-0539">Nucleus</keyword>
<dbReference type="Pfam" id="PF00096">
    <property type="entry name" value="zf-C2H2"/>
    <property type="match status" value="5"/>
</dbReference>
<comment type="caution">
    <text evidence="17">The sequence shown here is derived from an EMBL/GenBank/DDBJ whole genome shotgun (WGS) entry which is preliminary data.</text>
</comment>
<dbReference type="GO" id="GO:0008270">
    <property type="term" value="F:zinc ion binding"/>
    <property type="evidence" value="ECO:0007669"/>
    <property type="project" value="UniProtKB-KW"/>
</dbReference>
<protein>
    <recommendedName>
        <fullName evidence="12">Zinc finger protein 143</fullName>
    </recommendedName>
    <alternativeName>
        <fullName evidence="13">Selenocysteine tRNA gene transcription-activating factor</fullName>
    </alternativeName>
</protein>
<dbReference type="FunFam" id="3.30.160.60:FF:000071">
    <property type="entry name" value="Putative zinc finger protein 143"/>
    <property type="match status" value="1"/>
</dbReference>
<keyword evidence="4" id="KW-0677">Repeat</keyword>
<dbReference type="GO" id="GO:0000981">
    <property type="term" value="F:DNA-binding transcription factor activity, RNA polymerase II-specific"/>
    <property type="evidence" value="ECO:0007669"/>
    <property type="project" value="TreeGrafter"/>
</dbReference>
<proteinExistence type="inferred from homology"/>
<name>A0AAE1LLB1_9NEOP</name>
<dbReference type="Gene3D" id="3.30.160.60">
    <property type="entry name" value="Classic Zinc Finger"/>
    <property type="match status" value="7"/>
</dbReference>
<dbReference type="GO" id="GO:0005634">
    <property type="term" value="C:nucleus"/>
    <property type="evidence" value="ECO:0007669"/>
    <property type="project" value="UniProtKB-SubCell"/>
</dbReference>
<feature type="domain" description="C2H2-type" evidence="16">
    <location>
        <begin position="337"/>
        <end position="366"/>
    </location>
</feature>
<dbReference type="Proteomes" id="UP001219518">
    <property type="component" value="Unassembled WGS sequence"/>
</dbReference>
<dbReference type="GO" id="GO:0045944">
    <property type="term" value="P:positive regulation of transcription by RNA polymerase II"/>
    <property type="evidence" value="ECO:0007669"/>
    <property type="project" value="UniProtKB-ARBA"/>
</dbReference>
<evidence type="ECO:0000256" key="15">
    <source>
        <dbReference type="SAM" id="MobiDB-lite"/>
    </source>
</evidence>
<dbReference type="AlphaFoldDB" id="A0AAE1LLB1"/>
<keyword evidence="18" id="KW-1185">Reference proteome</keyword>
<evidence type="ECO:0000256" key="5">
    <source>
        <dbReference type="ARBA" id="ARBA00022771"/>
    </source>
</evidence>
<evidence type="ECO:0000256" key="2">
    <source>
        <dbReference type="ARBA" id="ARBA00010831"/>
    </source>
</evidence>
<comment type="similarity">
    <text evidence="2">Belongs to the GLI C2H2-type zinc-finger protein family.</text>
</comment>
<gene>
    <name evidence="17" type="ORF">KUF71_002129</name>
</gene>
<dbReference type="FunFam" id="3.30.160.60:FF:000110">
    <property type="entry name" value="Zinc finger protein-like"/>
    <property type="match status" value="1"/>
</dbReference>
<dbReference type="SUPFAM" id="SSF57667">
    <property type="entry name" value="beta-beta-alpha zinc fingers"/>
    <property type="match status" value="3"/>
</dbReference>
<feature type="domain" description="C2H2-type" evidence="16">
    <location>
        <begin position="367"/>
        <end position="396"/>
    </location>
</feature>
<dbReference type="GO" id="GO:0000978">
    <property type="term" value="F:RNA polymerase II cis-regulatory region sequence-specific DNA binding"/>
    <property type="evidence" value="ECO:0007669"/>
    <property type="project" value="TreeGrafter"/>
</dbReference>
<dbReference type="PROSITE" id="PS50157">
    <property type="entry name" value="ZINC_FINGER_C2H2_2"/>
    <property type="match status" value="7"/>
</dbReference>
<keyword evidence="6" id="KW-0862">Zinc</keyword>
<keyword evidence="7" id="KW-0805">Transcription regulation</keyword>
<organism evidence="17 18">
    <name type="scientific">Frankliniella fusca</name>
    <dbReference type="NCBI Taxonomy" id="407009"/>
    <lineage>
        <taxon>Eukaryota</taxon>
        <taxon>Metazoa</taxon>
        <taxon>Ecdysozoa</taxon>
        <taxon>Arthropoda</taxon>
        <taxon>Hexapoda</taxon>
        <taxon>Insecta</taxon>
        <taxon>Pterygota</taxon>
        <taxon>Neoptera</taxon>
        <taxon>Paraneoptera</taxon>
        <taxon>Thysanoptera</taxon>
        <taxon>Terebrantia</taxon>
        <taxon>Thripoidea</taxon>
        <taxon>Thripidae</taxon>
        <taxon>Frankliniella</taxon>
    </lineage>
</organism>
<comment type="subcellular location">
    <subcellularLocation>
        <location evidence="1">Nucleus</location>
    </subcellularLocation>
</comment>
<keyword evidence="9" id="KW-0010">Activator</keyword>
<keyword evidence="5 14" id="KW-0863">Zinc-finger</keyword>
<feature type="domain" description="C2H2-type" evidence="16">
    <location>
        <begin position="427"/>
        <end position="450"/>
    </location>
</feature>
<evidence type="ECO:0000256" key="3">
    <source>
        <dbReference type="ARBA" id="ARBA00022723"/>
    </source>
</evidence>
<feature type="domain" description="C2H2-type" evidence="16">
    <location>
        <begin position="277"/>
        <end position="306"/>
    </location>
</feature>
<feature type="domain" description="C2H2-type" evidence="16">
    <location>
        <begin position="247"/>
        <end position="276"/>
    </location>
</feature>
<evidence type="ECO:0000256" key="12">
    <source>
        <dbReference type="ARBA" id="ARBA00067483"/>
    </source>
</evidence>
<evidence type="ECO:0000256" key="8">
    <source>
        <dbReference type="ARBA" id="ARBA00023125"/>
    </source>
</evidence>
<evidence type="ECO:0000256" key="9">
    <source>
        <dbReference type="ARBA" id="ARBA00023159"/>
    </source>
</evidence>
<reference evidence="17" key="2">
    <citation type="journal article" date="2023" name="BMC Genomics">
        <title>Pest status, molecular evolution, and epigenetic factors derived from the genome assembly of Frankliniella fusca, a thysanopteran phytovirus vector.</title>
        <authorList>
            <person name="Catto M.A."/>
            <person name="Labadie P.E."/>
            <person name="Jacobson A.L."/>
            <person name="Kennedy G.G."/>
            <person name="Srinivasan R."/>
            <person name="Hunt B.G."/>
        </authorList>
    </citation>
    <scope>NUCLEOTIDE SEQUENCE</scope>
    <source>
        <strain evidence="17">PL_HMW_Pooled</strain>
    </source>
</reference>
<evidence type="ECO:0000256" key="11">
    <source>
        <dbReference type="ARBA" id="ARBA00023242"/>
    </source>
</evidence>
<dbReference type="InterPro" id="IPR050329">
    <property type="entry name" value="GLI_C2H2-zinc-finger"/>
</dbReference>
<evidence type="ECO:0000256" key="10">
    <source>
        <dbReference type="ARBA" id="ARBA00023163"/>
    </source>
</evidence>
<dbReference type="PROSITE" id="PS00028">
    <property type="entry name" value="ZINC_FINGER_C2H2_1"/>
    <property type="match status" value="7"/>
</dbReference>
<evidence type="ECO:0000259" key="16">
    <source>
        <dbReference type="PROSITE" id="PS50157"/>
    </source>
</evidence>
<dbReference type="PANTHER" id="PTHR19818">
    <property type="entry name" value="ZINC FINGER PROTEIN ZIC AND GLI"/>
    <property type="match status" value="1"/>
</dbReference>
<dbReference type="InterPro" id="IPR036236">
    <property type="entry name" value="Znf_C2H2_sf"/>
</dbReference>
<dbReference type="FunFam" id="3.30.160.60:FF:000072">
    <property type="entry name" value="zinc finger protein 143 isoform X1"/>
    <property type="match status" value="2"/>
</dbReference>
<dbReference type="FunFam" id="3.30.160.60:FF:000125">
    <property type="entry name" value="Putative zinc finger protein 143"/>
    <property type="match status" value="2"/>
</dbReference>
<evidence type="ECO:0000313" key="18">
    <source>
        <dbReference type="Proteomes" id="UP001219518"/>
    </source>
</evidence>
<sequence length="564" mass="62856">MDNLEETSLISDGDNAACFVVGDGLGALDGSALFLQSGQSVQLEDGSTAFISEDGSLQQIELENGATTFVTLNADIDSETHSSFLKVDVDPHSKDDTPLKKKLLLTDLKREISISDSADLGYTLDLEDDQGTTFSILHFEESNDAQDPGSVKRSLLDEDDLTRSSLDDCAPISGVLIDPDEPIVVGNDMNDENCHDNENEFFNNHEDEDDGDNIIEDPDEDDFSNLKLKVTNPSRRKHAKSGKTKIYSCSVPGCSKTYTALHHLKVHERTHTGDRPFLCTEPSCDKRFGTNYALKAHIRTHTGEKPYICPEESCSKGFKTSGDLQKHIRTHTGERPFKCNVPGCDRSFTTSNIRKVHVRTHTGERPYECTEPGCGRAFASATNYKNHMRIHSGEKPYVCTVKMCGRRFTEYSSLYKHQTVHTQQKPYECKDCGRNYRQSSTLTMHRRTAHGIIQTTDGTEIMLQFPPVPPDKIESYMFLELSEENSTLVQFNSNQILESIESSTPSPALPVRAENDSEDEDAVIRPSLPMDDDDNSLKQIFVVTDDADITSYDESFDALDSTVV</sequence>
<dbReference type="EMBL" id="JAHWGI010001149">
    <property type="protein sequence ID" value="KAK3923720.1"/>
    <property type="molecule type" value="Genomic_DNA"/>
</dbReference>
<keyword evidence="8" id="KW-0238">DNA-binding</keyword>
<evidence type="ECO:0000256" key="4">
    <source>
        <dbReference type="ARBA" id="ARBA00022737"/>
    </source>
</evidence>
<evidence type="ECO:0000256" key="6">
    <source>
        <dbReference type="ARBA" id="ARBA00022833"/>
    </source>
</evidence>
<dbReference type="PANTHER" id="PTHR19818:SF151">
    <property type="entry name" value="ZINC FINGER PROTEIN 76"/>
    <property type="match status" value="1"/>
</dbReference>
<keyword evidence="10" id="KW-0804">Transcription</keyword>